<evidence type="ECO:0000256" key="3">
    <source>
        <dbReference type="ARBA" id="ARBA00023172"/>
    </source>
</evidence>
<dbReference type="CDD" id="cd03768">
    <property type="entry name" value="SR_ResInv"/>
    <property type="match status" value="1"/>
</dbReference>
<feature type="active site" description="O-(5'-phospho-DNA)-serine intermediate" evidence="4 5">
    <location>
        <position position="9"/>
    </location>
</feature>
<dbReference type="STRING" id="632772.ROP_35910"/>
<dbReference type="Gene3D" id="3.40.50.1390">
    <property type="entry name" value="Resolvase, N-terminal catalytic domain"/>
    <property type="match status" value="1"/>
</dbReference>
<organism evidence="8 9">
    <name type="scientific">Rhodococcus opacus (strain B4)</name>
    <dbReference type="NCBI Taxonomy" id="632772"/>
    <lineage>
        <taxon>Bacteria</taxon>
        <taxon>Bacillati</taxon>
        <taxon>Actinomycetota</taxon>
        <taxon>Actinomycetes</taxon>
        <taxon>Mycobacteriales</taxon>
        <taxon>Nocardiaceae</taxon>
        <taxon>Rhodococcus</taxon>
    </lineage>
</organism>
<feature type="compositionally biased region" description="Basic and acidic residues" evidence="6">
    <location>
        <begin position="219"/>
        <end position="228"/>
    </location>
</feature>
<keyword evidence="1" id="KW-0229">DNA integration</keyword>
<evidence type="ECO:0000256" key="5">
    <source>
        <dbReference type="PROSITE-ProRule" id="PRU10137"/>
    </source>
</evidence>
<evidence type="ECO:0000256" key="2">
    <source>
        <dbReference type="ARBA" id="ARBA00023125"/>
    </source>
</evidence>
<evidence type="ECO:0000313" key="9">
    <source>
        <dbReference type="Proteomes" id="UP000002212"/>
    </source>
</evidence>
<dbReference type="PANTHER" id="PTHR30461">
    <property type="entry name" value="DNA-INVERTASE FROM LAMBDOID PROPHAGE"/>
    <property type="match status" value="1"/>
</dbReference>
<dbReference type="GO" id="GO:0003677">
    <property type="term" value="F:DNA binding"/>
    <property type="evidence" value="ECO:0007669"/>
    <property type="project" value="UniProtKB-KW"/>
</dbReference>
<gene>
    <name evidence="8" type="ordered locus">ROP_35910</name>
</gene>
<evidence type="ECO:0000256" key="6">
    <source>
        <dbReference type="SAM" id="MobiDB-lite"/>
    </source>
</evidence>
<feature type="region of interest" description="Disordered" evidence="6">
    <location>
        <begin position="137"/>
        <end position="161"/>
    </location>
</feature>
<keyword evidence="2" id="KW-0238">DNA-binding</keyword>
<dbReference type="PANTHER" id="PTHR30461:SF2">
    <property type="entry name" value="SERINE RECOMBINASE PINE-RELATED"/>
    <property type="match status" value="1"/>
</dbReference>
<feature type="region of interest" description="Disordered" evidence="6">
    <location>
        <begin position="194"/>
        <end position="228"/>
    </location>
</feature>
<evidence type="ECO:0000313" key="8">
    <source>
        <dbReference type="EMBL" id="BAH51838.1"/>
    </source>
</evidence>
<dbReference type="SUPFAM" id="SSF53041">
    <property type="entry name" value="Resolvase-like"/>
    <property type="match status" value="1"/>
</dbReference>
<dbReference type="PATRIC" id="fig|632772.20.peg.3770"/>
<dbReference type="PROSITE" id="PS51736">
    <property type="entry name" value="RECOMBINASES_3"/>
    <property type="match status" value="1"/>
</dbReference>
<name>C1B835_RHOOB</name>
<sequence>MYIGYARVSTDQQDLTAQQHALLALGVSPDRIYVDHGLTGTNRLRPGLQNALAACRNTDTLVVTKLDRLARSLPDARDIVDELTARHACLQIGASLHDPTDPVGRLLFNVLAMVAEFEGDLIRARTREGMRIAKAKGHLKGNRSSIRVRKGTSSSCTGQANTRPRNWPICSRWAGRRCTGRSNAPAELIATATRKPVPSDSRTLGTSAGPATLAGVPHTEMRTRKSAP</sequence>
<dbReference type="KEGG" id="rop:ROP_35910"/>
<accession>C1B835</accession>
<dbReference type="InterPro" id="IPR006119">
    <property type="entry name" value="Resolv_N"/>
</dbReference>
<dbReference type="GO" id="GO:0000150">
    <property type="term" value="F:DNA strand exchange activity"/>
    <property type="evidence" value="ECO:0007669"/>
    <property type="project" value="InterPro"/>
</dbReference>
<dbReference type="Proteomes" id="UP000002212">
    <property type="component" value="Chromosome"/>
</dbReference>
<keyword evidence="3" id="KW-0233">DNA recombination</keyword>
<dbReference type="EMBL" id="AP011115">
    <property type="protein sequence ID" value="BAH51838.1"/>
    <property type="molecule type" value="Genomic_DNA"/>
</dbReference>
<dbReference type="PROSITE" id="PS00397">
    <property type="entry name" value="RECOMBINASES_1"/>
    <property type="match status" value="1"/>
</dbReference>
<evidence type="ECO:0000259" key="7">
    <source>
        <dbReference type="PROSITE" id="PS51736"/>
    </source>
</evidence>
<proteinExistence type="predicted"/>
<dbReference type="SMART" id="SM00857">
    <property type="entry name" value="Resolvase"/>
    <property type="match status" value="1"/>
</dbReference>
<dbReference type="InterPro" id="IPR006118">
    <property type="entry name" value="Recombinase_CS"/>
</dbReference>
<dbReference type="AlphaFoldDB" id="C1B835"/>
<evidence type="ECO:0000256" key="1">
    <source>
        <dbReference type="ARBA" id="ARBA00022908"/>
    </source>
</evidence>
<dbReference type="HOGENOM" id="CLU_1214056_0_0_11"/>
<feature type="domain" description="Resolvase/invertase-type recombinase catalytic" evidence="7">
    <location>
        <begin position="1"/>
        <end position="137"/>
    </location>
</feature>
<dbReference type="GO" id="GO:0015074">
    <property type="term" value="P:DNA integration"/>
    <property type="evidence" value="ECO:0007669"/>
    <property type="project" value="UniProtKB-KW"/>
</dbReference>
<dbReference type="InterPro" id="IPR050639">
    <property type="entry name" value="SSR_resolvase"/>
</dbReference>
<feature type="compositionally biased region" description="Polar residues" evidence="6">
    <location>
        <begin position="151"/>
        <end position="161"/>
    </location>
</feature>
<feature type="compositionally biased region" description="Basic residues" evidence="6">
    <location>
        <begin position="137"/>
        <end position="150"/>
    </location>
</feature>
<reference evidence="8 9" key="1">
    <citation type="submission" date="2009-03" db="EMBL/GenBank/DDBJ databases">
        <title>Comparison of the complete genome sequences of Rhodococcus erythropolis PR4 and Rhodococcus opacus B4.</title>
        <authorList>
            <person name="Takarada H."/>
            <person name="Sekine M."/>
            <person name="Hosoyama A."/>
            <person name="Yamada R."/>
            <person name="Fujisawa T."/>
            <person name="Omata S."/>
            <person name="Shimizu A."/>
            <person name="Tsukatani N."/>
            <person name="Tanikawa S."/>
            <person name="Fujita N."/>
            <person name="Harayama S."/>
        </authorList>
    </citation>
    <scope>NUCLEOTIDE SEQUENCE [LARGE SCALE GENOMIC DNA]</scope>
    <source>
        <strain evidence="8 9">B4</strain>
    </source>
</reference>
<protein>
    <submittedName>
        <fullName evidence="8">Site-specific recombinase</fullName>
    </submittedName>
</protein>
<dbReference type="Pfam" id="PF00239">
    <property type="entry name" value="Resolvase"/>
    <property type="match status" value="1"/>
</dbReference>
<dbReference type="InterPro" id="IPR036162">
    <property type="entry name" value="Resolvase-like_N_sf"/>
</dbReference>
<evidence type="ECO:0000256" key="4">
    <source>
        <dbReference type="PIRSR" id="PIRSR606118-50"/>
    </source>
</evidence>